<dbReference type="InterPro" id="IPR027417">
    <property type="entry name" value="P-loop_NTPase"/>
</dbReference>
<reference evidence="9" key="1">
    <citation type="submission" date="2025-08" db="UniProtKB">
        <authorList>
            <consortium name="RefSeq"/>
        </authorList>
    </citation>
    <scope>IDENTIFICATION</scope>
</reference>
<keyword evidence="2" id="KW-0963">Cytoplasm</keyword>
<evidence type="ECO:0000256" key="6">
    <source>
        <dbReference type="ARBA" id="ARBA00022840"/>
    </source>
</evidence>
<evidence type="ECO:0000259" key="7">
    <source>
        <dbReference type="PROSITE" id="PS50837"/>
    </source>
</evidence>
<feature type="domain" description="NACHT" evidence="7">
    <location>
        <begin position="168"/>
        <end position="302"/>
    </location>
</feature>
<organism evidence="8 9">
    <name type="scientific">Chanos chanos</name>
    <name type="common">Milkfish</name>
    <name type="synonym">Mugil chanos</name>
    <dbReference type="NCBI Taxonomy" id="29144"/>
    <lineage>
        <taxon>Eukaryota</taxon>
        <taxon>Metazoa</taxon>
        <taxon>Chordata</taxon>
        <taxon>Craniata</taxon>
        <taxon>Vertebrata</taxon>
        <taxon>Euteleostomi</taxon>
        <taxon>Actinopterygii</taxon>
        <taxon>Neopterygii</taxon>
        <taxon>Teleostei</taxon>
        <taxon>Ostariophysi</taxon>
        <taxon>Gonorynchiformes</taxon>
        <taxon>Chanidae</taxon>
        <taxon>Chanos</taxon>
    </lineage>
</organism>
<keyword evidence="8" id="KW-1185">Reference proteome</keyword>
<protein>
    <submittedName>
        <fullName evidence="9">NLR family CARD domain-containing protein 3-like</fullName>
    </submittedName>
</protein>
<evidence type="ECO:0000313" key="8">
    <source>
        <dbReference type="Proteomes" id="UP000504632"/>
    </source>
</evidence>
<dbReference type="RefSeq" id="XP_030634321.1">
    <property type="nucleotide sequence ID" value="XM_030778461.1"/>
</dbReference>
<dbReference type="InterPro" id="IPR001611">
    <property type="entry name" value="Leu-rich_rpt"/>
</dbReference>
<sequence length="782" mass="87859">MSQVNDGEQGTPVTQSRLSGKREQCEGECLSKLSLNSHHTDRADTASCVSMRSDGSMGFPINFRDGDCPAGPRFESAWTATEIHNLRWASLKRKFQYVCEGTAKQQDPTVLNEIYTELYIIKGGSGKVNNEHEVRQIENSSWRPATLETTIKCNDIFKQSARQDKPVRTVLTKGVAGIGKTVSVQKFILDWAEGRANQDLIFIFPLPFRELNLMKEKNLSFMNLLNIFFPETKDFKFSKTDEHKILFIFDGLDECRLPLDFQNSEVLCDVTQPAPVDVLLTNLITGNLLPSALLWITSRPAAANQIPNQFVDEVTEIRGFSDLQREEYFRKRMSDHALSSRVISHVKSIRSLYIMCHIPVFCWISATVLGRMLNEPGSGEVPNTLTQMYTHFLIIQTCIRGKKYNERVKSNEDLILKLGKLAYKQLEKGNLIFYEEDLRECGIDITEASVYSGVCSQIFREEFGLNQGKVFCFVHFSIQEHLAAMYVFLSFSIHSTNVLNPAVNTTMANDIFSGLHKSAVDMALQSDNGHWDLFLRFLLGLSVESNQTLLGNLLTQTTRRWRGKEKTVKYIKDKVPANPDRSINLFHCLNELNDHSLVAEIKSYLKSGTLSKTQLTPEKCLALVFVLLTCDEELDVFDMSRYVRSDACLLRLLPVVKVCRTALLLGCKLTHSSCTMLASALSSNSSSLRELDLSHNNLQDTGVKSLCACLVNPQGKLQVLSLNFCGVADQGFVSLATALSENLSHLKELHLMGNIPGDLGMKLLSALLEDTESSLEKLQYCE</sequence>
<dbReference type="InterPro" id="IPR051261">
    <property type="entry name" value="NLR"/>
</dbReference>
<evidence type="ECO:0000256" key="3">
    <source>
        <dbReference type="ARBA" id="ARBA00022614"/>
    </source>
</evidence>
<dbReference type="Pfam" id="PF14484">
    <property type="entry name" value="FISNA"/>
    <property type="match status" value="1"/>
</dbReference>
<dbReference type="SMART" id="SM00368">
    <property type="entry name" value="LRR_RI"/>
    <property type="match status" value="3"/>
</dbReference>
<evidence type="ECO:0000256" key="1">
    <source>
        <dbReference type="ARBA" id="ARBA00004496"/>
    </source>
</evidence>
<dbReference type="Gene3D" id="3.40.50.300">
    <property type="entry name" value="P-loop containing nucleotide triphosphate hydrolases"/>
    <property type="match status" value="1"/>
</dbReference>
<gene>
    <name evidence="9" type="primary">LOC115815508</name>
</gene>
<proteinExistence type="predicted"/>
<keyword evidence="3" id="KW-0433">Leucine-rich repeat</keyword>
<dbReference type="InParanoid" id="A0A6J2VSX2"/>
<dbReference type="GO" id="GO:0005737">
    <property type="term" value="C:cytoplasm"/>
    <property type="evidence" value="ECO:0007669"/>
    <property type="project" value="UniProtKB-SubCell"/>
</dbReference>
<dbReference type="InterPro" id="IPR029495">
    <property type="entry name" value="NACHT-assoc"/>
</dbReference>
<dbReference type="PANTHER" id="PTHR24106">
    <property type="entry name" value="NACHT, LRR AND CARD DOMAINS-CONTAINING"/>
    <property type="match status" value="1"/>
</dbReference>
<comment type="subcellular location">
    <subcellularLocation>
        <location evidence="1">Cytoplasm</location>
    </subcellularLocation>
</comment>
<keyword evidence="6" id="KW-0067">ATP-binding</keyword>
<dbReference type="GO" id="GO:0005524">
    <property type="term" value="F:ATP binding"/>
    <property type="evidence" value="ECO:0007669"/>
    <property type="project" value="UniProtKB-KW"/>
</dbReference>
<accession>A0A6J2VSX2</accession>
<dbReference type="AlphaFoldDB" id="A0A6J2VSX2"/>
<dbReference type="Pfam" id="PF17776">
    <property type="entry name" value="NLRC4_HD2"/>
    <property type="match status" value="1"/>
</dbReference>
<evidence type="ECO:0000256" key="4">
    <source>
        <dbReference type="ARBA" id="ARBA00022737"/>
    </source>
</evidence>
<dbReference type="GeneID" id="115815508"/>
<dbReference type="Gene3D" id="3.80.10.10">
    <property type="entry name" value="Ribonuclease Inhibitor"/>
    <property type="match status" value="1"/>
</dbReference>
<dbReference type="FunFam" id="3.40.50.300:FF:000210">
    <property type="entry name" value="Si:dkey-16p6.1"/>
    <property type="match status" value="1"/>
</dbReference>
<evidence type="ECO:0000256" key="2">
    <source>
        <dbReference type="ARBA" id="ARBA00022490"/>
    </source>
</evidence>
<keyword evidence="4" id="KW-0677">Repeat</keyword>
<dbReference type="Pfam" id="PF17779">
    <property type="entry name" value="WHD_NOD2"/>
    <property type="match status" value="1"/>
</dbReference>
<evidence type="ECO:0000256" key="5">
    <source>
        <dbReference type="ARBA" id="ARBA00022741"/>
    </source>
</evidence>
<dbReference type="SMART" id="SM01288">
    <property type="entry name" value="FISNA"/>
    <property type="match status" value="1"/>
</dbReference>
<dbReference type="InterPro" id="IPR041267">
    <property type="entry name" value="NLRP_HD2"/>
</dbReference>
<dbReference type="InterPro" id="IPR041075">
    <property type="entry name" value="NOD1/2_WH"/>
</dbReference>
<dbReference type="PROSITE" id="PS50837">
    <property type="entry name" value="NACHT"/>
    <property type="match status" value="1"/>
</dbReference>
<name>A0A6J2VSX2_CHACN</name>
<dbReference type="Pfam" id="PF05729">
    <property type="entry name" value="NACHT"/>
    <property type="match status" value="1"/>
</dbReference>
<keyword evidence="5" id="KW-0547">Nucleotide-binding</keyword>
<dbReference type="Pfam" id="PF13516">
    <property type="entry name" value="LRR_6"/>
    <property type="match status" value="1"/>
</dbReference>
<dbReference type="OrthoDB" id="120976at2759"/>
<evidence type="ECO:0000313" key="9">
    <source>
        <dbReference type="RefSeq" id="XP_030634321.1"/>
    </source>
</evidence>
<dbReference type="InterPro" id="IPR032675">
    <property type="entry name" value="LRR_dom_sf"/>
</dbReference>
<dbReference type="SUPFAM" id="SSF52047">
    <property type="entry name" value="RNI-like"/>
    <property type="match status" value="1"/>
</dbReference>
<dbReference type="PROSITE" id="PS51450">
    <property type="entry name" value="LRR"/>
    <property type="match status" value="1"/>
</dbReference>
<dbReference type="Proteomes" id="UP000504632">
    <property type="component" value="Chromosome 6"/>
</dbReference>
<dbReference type="InterPro" id="IPR007111">
    <property type="entry name" value="NACHT_NTPase"/>
</dbReference>